<evidence type="ECO:0000256" key="2">
    <source>
        <dbReference type="ARBA" id="ARBA00022679"/>
    </source>
</evidence>
<dbReference type="AlphaFoldDB" id="A0A517ZIC8"/>
<gene>
    <name evidence="4" type="ORF">Mal52_06770</name>
</gene>
<proteinExistence type="predicted"/>
<dbReference type="SUPFAM" id="SSF53335">
    <property type="entry name" value="S-adenosyl-L-methionine-dependent methyltransferases"/>
    <property type="match status" value="1"/>
</dbReference>
<dbReference type="RefSeq" id="WP_145374296.1">
    <property type="nucleotide sequence ID" value="NZ_CP036276.1"/>
</dbReference>
<keyword evidence="5" id="KW-1185">Reference proteome</keyword>
<reference evidence="4 5" key="1">
    <citation type="submission" date="2019-02" db="EMBL/GenBank/DDBJ databases">
        <title>Deep-cultivation of Planctomycetes and their phenomic and genomic characterization uncovers novel biology.</title>
        <authorList>
            <person name="Wiegand S."/>
            <person name="Jogler M."/>
            <person name="Boedeker C."/>
            <person name="Pinto D."/>
            <person name="Vollmers J."/>
            <person name="Rivas-Marin E."/>
            <person name="Kohn T."/>
            <person name="Peeters S.H."/>
            <person name="Heuer A."/>
            <person name="Rast P."/>
            <person name="Oberbeckmann S."/>
            <person name="Bunk B."/>
            <person name="Jeske O."/>
            <person name="Meyerdierks A."/>
            <person name="Storesund J.E."/>
            <person name="Kallscheuer N."/>
            <person name="Luecker S."/>
            <person name="Lage O.M."/>
            <person name="Pohl T."/>
            <person name="Merkel B.J."/>
            <person name="Hornburger P."/>
            <person name="Mueller R.-W."/>
            <person name="Bruemmer F."/>
            <person name="Labrenz M."/>
            <person name="Spormann A.M."/>
            <person name="Op den Camp H."/>
            <person name="Overmann J."/>
            <person name="Amann R."/>
            <person name="Jetten M.S.M."/>
            <person name="Mascher T."/>
            <person name="Medema M.H."/>
            <person name="Devos D.P."/>
            <person name="Kaster A.-K."/>
            <person name="Ovreas L."/>
            <person name="Rohde M."/>
            <person name="Galperin M.Y."/>
            <person name="Jogler C."/>
        </authorList>
    </citation>
    <scope>NUCLEOTIDE SEQUENCE [LARGE SCALE GENOMIC DNA]</scope>
    <source>
        <strain evidence="4 5">Mal52</strain>
    </source>
</reference>
<dbReference type="InterPro" id="IPR029063">
    <property type="entry name" value="SAM-dependent_MTases_sf"/>
</dbReference>
<dbReference type="REBASE" id="356961">
    <property type="entry name" value="M.PbaMal52ORF6770P"/>
</dbReference>
<evidence type="ECO:0000256" key="1">
    <source>
        <dbReference type="ARBA" id="ARBA00022603"/>
    </source>
</evidence>
<dbReference type="EMBL" id="CP036276">
    <property type="protein sequence ID" value="QDU42222.1"/>
    <property type="molecule type" value="Genomic_DNA"/>
</dbReference>
<name>A0A517ZIC8_9PLAN</name>
<evidence type="ECO:0000256" key="3">
    <source>
        <dbReference type="ARBA" id="ARBA00022691"/>
    </source>
</evidence>
<sequence>MDSTQTPLRRPPATRYQGSKFKLLPELSCQFENLEFTTALDAFAGTGSVAYLLKSLGKQVTANDYLYSNQLSLRALIENQETVLTDNTIDAILKPQPGRDYDDLIQRTFAGIYFTDEENRWLDTVAQNLPCIAEGNERALAYYALFQAAIAKRPYNLFHRRNLYMRTAQVQRSFGNKATWDTPFEDHFRRHAAAANATIFDSGVACRATCEDVLDVNSQFELVYIDSPYINGRGTGVDYRDFYHFLEGLVDYKNWGPQIDHTRKHRPLTRARSPWTDPRQIQTAFDNLFARFADSILVVSYRSDGIPSIDELTTLLQRHKSRVEQIPLGRYQYALSKNNRSQEVLLIGR</sequence>
<keyword evidence="3" id="KW-0949">S-adenosyl-L-methionine</keyword>
<dbReference type="Pfam" id="PF02086">
    <property type="entry name" value="MethyltransfD12"/>
    <property type="match status" value="1"/>
</dbReference>
<protein>
    <submittedName>
        <fullName evidence="4">D12 class N6 adenine-specific DNA methyltransferase</fullName>
    </submittedName>
</protein>
<dbReference type="Proteomes" id="UP000319383">
    <property type="component" value="Chromosome"/>
</dbReference>
<dbReference type="GO" id="GO:0009307">
    <property type="term" value="P:DNA restriction-modification system"/>
    <property type="evidence" value="ECO:0007669"/>
    <property type="project" value="InterPro"/>
</dbReference>
<dbReference type="KEGG" id="sdyn:Mal52_06770"/>
<dbReference type="GO" id="GO:0009007">
    <property type="term" value="F:site-specific DNA-methyltransferase (adenine-specific) activity"/>
    <property type="evidence" value="ECO:0007669"/>
    <property type="project" value="UniProtKB-EC"/>
</dbReference>
<keyword evidence="2 4" id="KW-0808">Transferase</keyword>
<evidence type="ECO:0000313" key="5">
    <source>
        <dbReference type="Proteomes" id="UP000319383"/>
    </source>
</evidence>
<dbReference type="PRINTS" id="PR00505">
    <property type="entry name" value="D12N6MTFRASE"/>
</dbReference>
<organism evidence="4 5">
    <name type="scientific">Symmachiella dynata</name>
    <dbReference type="NCBI Taxonomy" id="2527995"/>
    <lineage>
        <taxon>Bacteria</taxon>
        <taxon>Pseudomonadati</taxon>
        <taxon>Planctomycetota</taxon>
        <taxon>Planctomycetia</taxon>
        <taxon>Planctomycetales</taxon>
        <taxon>Planctomycetaceae</taxon>
        <taxon>Symmachiella</taxon>
    </lineage>
</organism>
<dbReference type="GO" id="GO:0032259">
    <property type="term" value="P:methylation"/>
    <property type="evidence" value="ECO:0007669"/>
    <property type="project" value="UniProtKB-KW"/>
</dbReference>
<accession>A0A517ZIC8</accession>
<dbReference type="InterPro" id="IPR012327">
    <property type="entry name" value="MeTrfase_D12"/>
</dbReference>
<keyword evidence="1 4" id="KW-0489">Methyltransferase</keyword>
<evidence type="ECO:0000313" key="4">
    <source>
        <dbReference type="EMBL" id="QDU42222.1"/>
    </source>
</evidence>